<organism evidence="1">
    <name type="scientific">Cyprideis torosa</name>
    <dbReference type="NCBI Taxonomy" id="163714"/>
    <lineage>
        <taxon>Eukaryota</taxon>
        <taxon>Metazoa</taxon>
        <taxon>Ecdysozoa</taxon>
        <taxon>Arthropoda</taxon>
        <taxon>Crustacea</taxon>
        <taxon>Oligostraca</taxon>
        <taxon>Ostracoda</taxon>
        <taxon>Podocopa</taxon>
        <taxon>Podocopida</taxon>
        <taxon>Cytherocopina</taxon>
        <taxon>Cytheroidea</taxon>
        <taxon>Cytherideidae</taxon>
        <taxon>Cyprideis</taxon>
    </lineage>
</organism>
<dbReference type="InterPro" id="IPR035940">
    <property type="entry name" value="CAP_sf"/>
</dbReference>
<reference evidence="1" key="1">
    <citation type="submission" date="2020-11" db="EMBL/GenBank/DDBJ databases">
        <authorList>
            <person name="Tran Van P."/>
        </authorList>
    </citation>
    <scope>NUCLEOTIDE SEQUENCE</scope>
</reference>
<gene>
    <name evidence="1" type="ORF">CTOB1V02_LOCUS637</name>
</gene>
<dbReference type="InterPro" id="IPR002413">
    <property type="entry name" value="V5_allergen-like"/>
</dbReference>
<dbReference type="PRINTS" id="PR00838">
    <property type="entry name" value="V5ALLERGEN"/>
</dbReference>
<dbReference type="Pfam" id="PF00188">
    <property type="entry name" value="CAP"/>
    <property type="match status" value="1"/>
</dbReference>
<sequence length="526" mass="59624">MGSGIALFLVCVCSTVLVNFGVCKFVRTAPNVWTNIREVFLENVTVRAAIRRGEPMREGRMAIETPLKVWQEKSLTLNCLLQEVNDLMPWWTEDILRCKWFRDGVKQIRKQDSAIKAVEATPWGKRCKLEFSKLQQNHSGNYTCVLITNSTDFTEYNATVELNVLNLEDILEDEDNNIPGTIFLQAGVSIVPELSTEAVVLVWSSIFGLIILLYLYEDRSSCCGDGAGMPPHHVQPSPVTLCNIVTRECGASPPGLKPESGACLYDSMKDGGPRVYGKALERYNLDPFRREIQNNIVSLHNYYRRSVKPTASNMLEMTWSKDAAKAAQTWAEACQFLTHDSPVGRWMHRYGTCGQNIFVATHKVPWAFAVKMWFMEKEEFKHGSPKNNIFLVGHYTQMVWATSHKVGCGMHFCPATSNPSSNSSIKADINLKKRPPYFTYVCNYCPIGNYIHKLGEPYRAGTACSDCSNNCSRGLCRNACYWADRWANCKELNQTWNSWLCTKPERERECMATCQCQTKIHEGLFI</sequence>
<dbReference type="InterPro" id="IPR007110">
    <property type="entry name" value="Ig-like_dom"/>
</dbReference>
<protein>
    <submittedName>
        <fullName evidence="1">Uncharacterized protein</fullName>
    </submittedName>
</protein>
<accession>A0A7R8W3W9</accession>
<dbReference type="SUPFAM" id="SSF48726">
    <property type="entry name" value="Immunoglobulin"/>
    <property type="match status" value="1"/>
</dbReference>
<dbReference type="Gene3D" id="2.60.40.10">
    <property type="entry name" value="Immunoglobulins"/>
    <property type="match status" value="1"/>
</dbReference>
<dbReference type="Gene3D" id="3.40.33.10">
    <property type="entry name" value="CAP"/>
    <property type="match status" value="1"/>
</dbReference>
<dbReference type="InterPro" id="IPR042076">
    <property type="entry name" value="Crisp-like_dom"/>
</dbReference>
<dbReference type="SUPFAM" id="SSF55797">
    <property type="entry name" value="PR-1-like"/>
    <property type="match status" value="1"/>
</dbReference>
<dbReference type="PRINTS" id="PR00837">
    <property type="entry name" value="V5TPXLIKE"/>
</dbReference>
<dbReference type="PROSITE" id="PS50835">
    <property type="entry name" value="IG_LIKE"/>
    <property type="match status" value="1"/>
</dbReference>
<dbReference type="OrthoDB" id="337038at2759"/>
<dbReference type="Gene3D" id="1.10.10.740">
    <property type="entry name" value="Crisp domain"/>
    <property type="match status" value="1"/>
</dbReference>
<dbReference type="InterPro" id="IPR001283">
    <property type="entry name" value="CRISP-related"/>
</dbReference>
<proteinExistence type="predicted"/>
<dbReference type="InterPro" id="IPR036179">
    <property type="entry name" value="Ig-like_dom_sf"/>
</dbReference>
<dbReference type="InterPro" id="IPR013871">
    <property type="entry name" value="Cysteine_rich_secretory"/>
</dbReference>
<name>A0A7R8W3W9_9CRUS</name>
<dbReference type="InterPro" id="IPR003599">
    <property type="entry name" value="Ig_sub"/>
</dbReference>
<dbReference type="SUPFAM" id="SSF57546">
    <property type="entry name" value="Crisp domain-like"/>
    <property type="match status" value="1"/>
</dbReference>
<dbReference type="InterPro" id="IPR014044">
    <property type="entry name" value="CAP_dom"/>
</dbReference>
<dbReference type="EMBL" id="OB660083">
    <property type="protein sequence ID" value="CAD7222635.1"/>
    <property type="molecule type" value="Genomic_DNA"/>
</dbReference>
<dbReference type="SMART" id="SM00409">
    <property type="entry name" value="IG"/>
    <property type="match status" value="1"/>
</dbReference>
<dbReference type="Pfam" id="PF08562">
    <property type="entry name" value="Crisp"/>
    <property type="match status" value="1"/>
</dbReference>
<dbReference type="AlphaFoldDB" id="A0A7R8W3W9"/>
<dbReference type="PANTHER" id="PTHR10334">
    <property type="entry name" value="CYSTEINE-RICH SECRETORY PROTEIN-RELATED"/>
    <property type="match status" value="1"/>
</dbReference>
<dbReference type="SMART" id="SM00198">
    <property type="entry name" value="SCP"/>
    <property type="match status" value="1"/>
</dbReference>
<dbReference type="GO" id="GO:0005576">
    <property type="term" value="C:extracellular region"/>
    <property type="evidence" value="ECO:0007669"/>
    <property type="project" value="InterPro"/>
</dbReference>
<dbReference type="InterPro" id="IPR013783">
    <property type="entry name" value="Ig-like_fold"/>
</dbReference>
<evidence type="ECO:0000313" key="1">
    <source>
        <dbReference type="EMBL" id="CAD7222635.1"/>
    </source>
</evidence>
<dbReference type="InterPro" id="IPR018244">
    <property type="entry name" value="Allrgn_V5/Tpx1_CS"/>
</dbReference>
<dbReference type="PROSITE" id="PS01009">
    <property type="entry name" value="CRISP_1"/>
    <property type="match status" value="1"/>
</dbReference>